<sequence length="159" mass="17569">MPGGRRRTARIHAAAADKPRARRRRPRPFGLRTRLVLAFLLVAAVGCGTTAALTYRAARNAILEQTQDTAVGSFRRQVASLSTSLPVDEGVMREELLRIAAEGRPHPWRVYAEYDGVLRVSSTDRPESSVLTSELRTRARALGARHGSFQRVVRAAPRT</sequence>
<dbReference type="EMBL" id="AP017424">
    <property type="protein sequence ID" value="BAU82949.1"/>
    <property type="molecule type" value="Genomic_DNA"/>
</dbReference>
<feature type="region of interest" description="Disordered" evidence="1">
    <location>
        <begin position="1"/>
        <end position="25"/>
    </location>
</feature>
<dbReference type="GO" id="GO:0016301">
    <property type="term" value="F:kinase activity"/>
    <property type="evidence" value="ECO:0007669"/>
    <property type="project" value="UniProtKB-KW"/>
</dbReference>
<reference evidence="2 3" key="1">
    <citation type="journal article" date="2016" name="Genome Announc.">
        <title>Complete Genome Sequence of Thiostrepton-Producing Streptomyces laurentii ATCC 31255.</title>
        <authorList>
            <person name="Doi K."/>
            <person name="Fujino Y."/>
            <person name="Nagayoshi Y."/>
            <person name="Ohshima T."/>
            <person name="Ogata S."/>
        </authorList>
    </citation>
    <scope>NUCLEOTIDE SEQUENCE [LARGE SCALE GENOMIC DNA]</scope>
    <source>
        <strain evidence="2 3">ATCC 31255</strain>
    </source>
</reference>
<evidence type="ECO:0000313" key="2">
    <source>
        <dbReference type="EMBL" id="BAU82949.1"/>
    </source>
</evidence>
<name>A0A160NW79_STRLU</name>
<organism evidence="2 3">
    <name type="scientific">Streptomyces laurentii</name>
    <dbReference type="NCBI Taxonomy" id="39478"/>
    <lineage>
        <taxon>Bacteria</taxon>
        <taxon>Bacillati</taxon>
        <taxon>Actinomycetota</taxon>
        <taxon>Actinomycetes</taxon>
        <taxon>Kitasatosporales</taxon>
        <taxon>Streptomycetaceae</taxon>
        <taxon>Streptomyces</taxon>
    </lineage>
</organism>
<keyword evidence="2" id="KW-0808">Transferase</keyword>
<protein>
    <submittedName>
        <fullName evidence="2">Two-component system sensor kinase</fullName>
    </submittedName>
</protein>
<keyword evidence="3" id="KW-1185">Reference proteome</keyword>
<accession>A0A160NW79</accession>
<dbReference type="KEGG" id="slau:SLA_2012"/>
<feature type="compositionally biased region" description="Basic residues" evidence="1">
    <location>
        <begin position="1"/>
        <end position="10"/>
    </location>
</feature>
<gene>
    <name evidence="2" type="ORF">SLA_2012</name>
</gene>
<evidence type="ECO:0000313" key="3">
    <source>
        <dbReference type="Proteomes" id="UP000217676"/>
    </source>
</evidence>
<proteinExistence type="predicted"/>
<evidence type="ECO:0000256" key="1">
    <source>
        <dbReference type="SAM" id="MobiDB-lite"/>
    </source>
</evidence>
<dbReference type="Gene3D" id="1.20.5.1040">
    <property type="entry name" value="Sensor protein qsec"/>
    <property type="match status" value="1"/>
</dbReference>
<keyword evidence="2" id="KW-0418">Kinase</keyword>
<dbReference type="AlphaFoldDB" id="A0A160NW79"/>
<dbReference type="Proteomes" id="UP000217676">
    <property type="component" value="Chromosome"/>
</dbReference>